<name>A0AAN8JLX1_PATCE</name>
<keyword evidence="3" id="KW-0832">Ubl conjugation</keyword>
<dbReference type="InterPro" id="IPR042838">
    <property type="entry name" value="KIAA1958"/>
</dbReference>
<accession>A0AAN8JLX1</accession>
<evidence type="ECO:0000256" key="1">
    <source>
        <dbReference type="ARBA" id="ARBA00022499"/>
    </source>
</evidence>
<dbReference type="PANTHER" id="PTHR46963">
    <property type="entry name" value="SIMILAR TO RIKEN CDNA E130308A19"/>
    <property type="match status" value="1"/>
</dbReference>
<evidence type="ECO:0000313" key="5">
    <source>
        <dbReference type="EMBL" id="KAK6178428.1"/>
    </source>
</evidence>
<dbReference type="PANTHER" id="PTHR46963:SF1">
    <property type="entry name" value="SIMILAR TO RIKEN CDNA E130308A19"/>
    <property type="match status" value="1"/>
</dbReference>
<reference evidence="5 6" key="1">
    <citation type="submission" date="2024-01" db="EMBL/GenBank/DDBJ databases">
        <title>The genome of the rayed Mediterranean limpet Patella caerulea (Linnaeus, 1758).</title>
        <authorList>
            <person name="Anh-Thu Weber A."/>
            <person name="Halstead-Nussloch G."/>
        </authorList>
    </citation>
    <scope>NUCLEOTIDE SEQUENCE [LARGE SCALE GENOMIC DNA]</scope>
    <source>
        <strain evidence="5">AATW-2023a</strain>
        <tissue evidence="5">Whole specimen</tissue>
    </source>
</reference>
<gene>
    <name evidence="5" type="ORF">SNE40_013220</name>
</gene>
<evidence type="ECO:0000313" key="6">
    <source>
        <dbReference type="Proteomes" id="UP001347796"/>
    </source>
</evidence>
<feature type="domain" description="ZMYM2-like/QRICH1 C-terminal" evidence="4">
    <location>
        <begin position="21"/>
        <end position="148"/>
    </location>
</feature>
<keyword evidence="6" id="KW-1185">Reference proteome</keyword>
<dbReference type="InterPro" id="IPR021893">
    <property type="entry name" value="ZMYM2-like_C"/>
</dbReference>
<evidence type="ECO:0000256" key="2">
    <source>
        <dbReference type="ARBA" id="ARBA00022553"/>
    </source>
</evidence>
<dbReference type="EMBL" id="JAZGQO010000009">
    <property type="protein sequence ID" value="KAK6178428.1"/>
    <property type="molecule type" value="Genomic_DNA"/>
</dbReference>
<organism evidence="5 6">
    <name type="scientific">Patella caerulea</name>
    <name type="common">Rayed Mediterranean limpet</name>
    <dbReference type="NCBI Taxonomy" id="87958"/>
    <lineage>
        <taxon>Eukaryota</taxon>
        <taxon>Metazoa</taxon>
        <taxon>Spiralia</taxon>
        <taxon>Lophotrochozoa</taxon>
        <taxon>Mollusca</taxon>
        <taxon>Gastropoda</taxon>
        <taxon>Patellogastropoda</taxon>
        <taxon>Patelloidea</taxon>
        <taxon>Patellidae</taxon>
        <taxon>Patella</taxon>
    </lineage>
</organism>
<comment type="caution">
    <text evidence="5">The sequence shown here is derived from an EMBL/GenBank/DDBJ whole genome shotgun (WGS) entry which is preliminary data.</text>
</comment>
<evidence type="ECO:0000259" key="4">
    <source>
        <dbReference type="Pfam" id="PF12012"/>
    </source>
</evidence>
<proteinExistence type="predicted"/>
<dbReference type="Pfam" id="PF12012">
    <property type="entry name" value="DUF3504"/>
    <property type="match status" value="1"/>
</dbReference>
<protein>
    <recommendedName>
        <fullName evidence="4">ZMYM2-like/QRICH1 C-terminal domain-containing protein</fullName>
    </recommendedName>
</protein>
<dbReference type="AlphaFoldDB" id="A0AAN8JLX1"/>
<sequence length="180" mass="20610">MKKLSNMGLGNLRKQAEPITDNEEQMWKCGVLGSHNPRLLVNTLIYLNGLHFSLRSGQEHRKLRFKNSQICLLTTIDGTSFLRYKEDVSKTYQGGLKHRKVAPKTMDHYPNSDKNKCHIEIYKKYMAECPSVGRDDAFYLTPQQTVSGLVNSQWAITPSRKLCPICLKEKELVVTRLIIA</sequence>
<evidence type="ECO:0000256" key="3">
    <source>
        <dbReference type="ARBA" id="ARBA00022843"/>
    </source>
</evidence>
<keyword evidence="1" id="KW-1017">Isopeptide bond</keyword>
<keyword evidence="2" id="KW-0597">Phosphoprotein</keyword>
<dbReference type="Proteomes" id="UP001347796">
    <property type="component" value="Unassembled WGS sequence"/>
</dbReference>